<protein>
    <submittedName>
        <fullName evidence="2">DUF3455 domain-containing protein</fullName>
    </submittedName>
</protein>
<dbReference type="PANTHER" id="PTHR35567">
    <property type="entry name" value="MALATE DEHYDROGENASE (AFU_ORTHOLOGUE AFUA_2G13800)"/>
    <property type="match status" value="1"/>
</dbReference>
<sequence length="178" mass="18921">MKKQSLVAMSLAALAAGYATAEAGTLPSIPESLRTPAAEILTLETAARGVQIYQCSARQDEPTRFEWTFKAPEADLFDTTGRKIGKHYAGPTWESDDGSKVVGVLKARDNGPDADAIPWLLLGAKSTAGSGVFSRTTSIQRVRTVGGIPPTETCSEAQAGNVSRVGYSATYYFYVAKP</sequence>
<evidence type="ECO:0000313" key="2">
    <source>
        <dbReference type="EMBL" id="NMG76225.1"/>
    </source>
</evidence>
<dbReference type="EMBL" id="WTVQ01000028">
    <property type="protein sequence ID" value="NMG76225.1"/>
    <property type="molecule type" value="Genomic_DNA"/>
</dbReference>
<accession>A0ABX1QGS3</accession>
<name>A0ABX1QGS3_9RHOO</name>
<feature type="signal peptide" evidence="1">
    <location>
        <begin position="1"/>
        <end position="21"/>
    </location>
</feature>
<dbReference type="InterPro" id="IPR021851">
    <property type="entry name" value="DUF3455"/>
</dbReference>
<dbReference type="PANTHER" id="PTHR35567:SF1">
    <property type="entry name" value="CONSERVED FUNGAL PROTEIN (AFU_ORTHOLOGUE AFUA_1G14230)"/>
    <property type="match status" value="1"/>
</dbReference>
<proteinExistence type="predicted"/>
<evidence type="ECO:0000313" key="3">
    <source>
        <dbReference type="Proteomes" id="UP000648984"/>
    </source>
</evidence>
<reference evidence="2 3" key="1">
    <citation type="submission" date="2019-12" db="EMBL/GenBank/DDBJ databases">
        <title>Comparative genomics gives insights into the taxonomy of the Azoarcus-Aromatoleum group and reveals separate origins of nif in the plant-associated Azoarcus and non-plant-associated Aromatoleum sub-groups.</title>
        <authorList>
            <person name="Lafos M."/>
            <person name="Maluk M."/>
            <person name="Batista M."/>
            <person name="Junghare M."/>
            <person name="Carmona M."/>
            <person name="Faoro H."/>
            <person name="Cruz L.M."/>
            <person name="Battistoni F."/>
            <person name="De Souza E."/>
            <person name="Pedrosa F."/>
            <person name="Chen W.-M."/>
            <person name="Poole P.S."/>
            <person name="Dixon R.A."/>
            <person name="James E.K."/>
        </authorList>
    </citation>
    <scope>NUCLEOTIDE SEQUENCE [LARGE SCALE GENOMIC DNA]</scope>
    <source>
        <strain evidence="2 3">22Lin</strain>
    </source>
</reference>
<organism evidence="2 3">
    <name type="scientific">Aromatoleum diolicum</name>
    <dbReference type="NCBI Taxonomy" id="75796"/>
    <lineage>
        <taxon>Bacteria</taxon>
        <taxon>Pseudomonadati</taxon>
        <taxon>Pseudomonadota</taxon>
        <taxon>Betaproteobacteria</taxon>
        <taxon>Rhodocyclales</taxon>
        <taxon>Rhodocyclaceae</taxon>
        <taxon>Aromatoleum</taxon>
    </lineage>
</organism>
<comment type="caution">
    <text evidence="2">The sequence shown here is derived from an EMBL/GenBank/DDBJ whole genome shotgun (WGS) entry which is preliminary data.</text>
</comment>
<gene>
    <name evidence="2" type="ORF">GPA25_15790</name>
</gene>
<keyword evidence="3" id="KW-1185">Reference proteome</keyword>
<dbReference type="Proteomes" id="UP000648984">
    <property type="component" value="Unassembled WGS sequence"/>
</dbReference>
<dbReference type="Pfam" id="PF11937">
    <property type="entry name" value="DUF3455"/>
    <property type="match status" value="1"/>
</dbReference>
<evidence type="ECO:0000256" key="1">
    <source>
        <dbReference type="SAM" id="SignalP"/>
    </source>
</evidence>
<keyword evidence="1" id="KW-0732">Signal</keyword>
<feature type="chain" id="PRO_5045146278" evidence="1">
    <location>
        <begin position="22"/>
        <end position="178"/>
    </location>
</feature>